<protein>
    <submittedName>
        <fullName evidence="2">Uncharacterized protein</fullName>
    </submittedName>
</protein>
<dbReference type="STRING" id="1238425.J07HQW2_02125"/>
<keyword evidence="1" id="KW-1133">Transmembrane helix</keyword>
<dbReference type="RefSeq" id="WP_021055139.1">
    <property type="nucleotide sequence ID" value="NZ_KE356561.1"/>
</dbReference>
<dbReference type="EMBL" id="KE356561">
    <property type="protein sequence ID" value="ERG95665.1"/>
    <property type="molecule type" value="Genomic_DNA"/>
</dbReference>
<dbReference type="AlphaFoldDB" id="U1NF19"/>
<reference evidence="2 3" key="1">
    <citation type="journal article" date="2013" name="PLoS ONE">
        <title>Assembly-driven community genomics of a hypersaline microbial ecosystem.</title>
        <authorList>
            <person name="Podell S."/>
            <person name="Ugalde J.A."/>
            <person name="Narasingarao P."/>
            <person name="Banfield J.F."/>
            <person name="Heidelberg K.B."/>
            <person name="Allen E.E."/>
        </authorList>
    </citation>
    <scope>NUCLEOTIDE SEQUENCE [LARGE SCALE GENOMIC DNA]</scope>
    <source>
        <strain evidence="3">J07HQW2</strain>
    </source>
</reference>
<feature type="transmembrane region" description="Helical" evidence="1">
    <location>
        <begin position="29"/>
        <end position="58"/>
    </location>
</feature>
<dbReference type="eggNOG" id="arCOG09311">
    <property type="taxonomic scope" value="Archaea"/>
</dbReference>
<evidence type="ECO:0000313" key="2">
    <source>
        <dbReference type="EMBL" id="ERG95665.1"/>
    </source>
</evidence>
<dbReference type="Proteomes" id="UP000030710">
    <property type="component" value="Unassembled WGS sequence"/>
</dbReference>
<proteinExistence type="predicted"/>
<keyword evidence="1" id="KW-0812">Transmembrane</keyword>
<evidence type="ECO:0000256" key="1">
    <source>
        <dbReference type="SAM" id="Phobius"/>
    </source>
</evidence>
<accession>U1NF19</accession>
<evidence type="ECO:0000313" key="3">
    <source>
        <dbReference type="Proteomes" id="UP000030710"/>
    </source>
</evidence>
<feature type="transmembrane region" description="Helical" evidence="1">
    <location>
        <begin position="112"/>
        <end position="138"/>
    </location>
</feature>
<keyword evidence="1" id="KW-0472">Membrane</keyword>
<name>U1NF19_9EURY</name>
<sequence length="147" mass="16011">MSDSPPRNASNDTDPLAGLLPHAEVSSRWWYWIAAVPLYVVVAAVGLIIFFITVLTGVAIDIEFAVVGSWIILIPVVGLSGVIMTVMFPVAIYIDSRAISESQYQWTPDSRIWGIAALGTVIGSVFTLSIAVALYYLYRRHNVVGTP</sequence>
<feature type="transmembrane region" description="Helical" evidence="1">
    <location>
        <begin position="70"/>
        <end position="92"/>
    </location>
</feature>
<gene>
    <name evidence="2" type="ORF">J07HQW2_02125</name>
</gene>
<organism evidence="2 3">
    <name type="scientific">Haloquadratum walsbyi J07HQW2</name>
    <dbReference type="NCBI Taxonomy" id="1238425"/>
    <lineage>
        <taxon>Archaea</taxon>
        <taxon>Methanobacteriati</taxon>
        <taxon>Methanobacteriota</taxon>
        <taxon>Stenosarchaea group</taxon>
        <taxon>Halobacteria</taxon>
        <taxon>Halobacteriales</taxon>
        <taxon>Haloferacaceae</taxon>
        <taxon>Haloquadratum</taxon>
    </lineage>
</organism>
<dbReference type="HOGENOM" id="CLU_126370_0_0_2"/>